<feature type="compositionally biased region" description="Low complexity" evidence="8">
    <location>
        <begin position="197"/>
        <end position="209"/>
    </location>
</feature>
<dbReference type="AlphaFoldDB" id="A0A1B7TB59"/>
<evidence type="ECO:0000256" key="5">
    <source>
        <dbReference type="ARBA" id="ARBA00023163"/>
    </source>
</evidence>
<evidence type="ECO:0000313" key="10">
    <source>
        <dbReference type="Proteomes" id="UP000092321"/>
    </source>
</evidence>
<reference evidence="10" key="1">
    <citation type="journal article" date="2016" name="Proc. Natl. Acad. Sci. U.S.A.">
        <title>Comparative genomics of biotechnologically important yeasts.</title>
        <authorList>
            <person name="Riley R."/>
            <person name="Haridas S."/>
            <person name="Wolfe K.H."/>
            <person name="Lopes M.R."/>
            <person name="Hittinger C.T."/>
            <person name="Goeker M."/>
            <person name="Salamov A.A."/>
            <person name="Wisecaver J.H."/>
            <person name="Long T.M."/>
            <person name="Calvey C.H."/>
            <person name="Aerts A.L."/>
            <person name="Barry K.W."/>
            <person name="Choi C."/>
            <person name="Clum A."/>
            <person name="Coughlan A.Y."/>
            <person name="Deshpande S."/>
            <person name="Douglass A.P."/>
            <person name="Hanson S.J."/>
            <person name="Klenk H.-P."/>
            <person name="LaButti K.M."/>
            <person name="Lapidus A."/>
            <person name="Lindquist E.A."/>
            <person name="Lipzen A.M."/>
            <person name="Meier-Kolthoff J.P."/>
            <person name="Ohm R.A."/>
            <person name="Otillar R.P."/>
            <person name="Pangilinan J.L."/>
            <person name="Peng Y."/>
            <person name="Rokas A."/>
            <person name="Rosa C.A."/>
            <person name="Scheuner C."/>
            <person name="Sibirny A.A."/>
            <person name="Slot J.C."/>
            <person name="Stielow J.B."/>
            <person name="Sun H."/>
            <person name="Kurtzman C.P."/>
            <person name="Blackwell M."/>
            <person name="Grigoriev I.V."/>
            <person name="Jeffries T.W."/>
        </authorList>
    </citation>
    <scope>NUCLEOTIDE SEQUENCE [LARGE SCALE GENOMIC DNA]</scope>
    <source>
        <strain evidence="10">NRRL Y-1626</strain>
    </source>
</reference>
<gene>
    <name evidence="7" type="primary">RRT14</name>
    <name evidence="9" type="ORF">HANVADRAFT_3245</name>
</gene>
<organism evidence="9 10">
    <name type="scientific">Hanseniaspora valbyensis NRRL Y-1626</name>
    <dbReference type="NCBI Taxonomy" id="766949"/>
    <lineage>
        <taxon>Eukaryota</taxon>
        <taxon>Fungi</taxon>
        <taxon>Dikarya</taxon>
        <taxon>Ascomycota</taxon>
        <taxon>Saccharomycotina</taxon>
        <taxon>Saccharomycetes</taxon>
        <taxon>Saccharomycodales</taxon>
        <taxon>Saccharomycodaceae</taxon>
        <taxon>Hanseniaspora</taxon>
    </lineage>
</organism>
<sequence>MGSKSFKGKKTHQTSATSSLVNNLLNNVLPGVNNNYDIQSVENDNPNDLLAQKRSNKFKDIKKKKHVVQLINDNLKKRAFLDDINQEKIIKKQKQRLRKSIKQTNLDTKQLVDDANLQNLKKHYKEGTLSGKEHKLLKKTIKKEVMKLKQWDLDYEVKEDLKELQKDILLITDPKYAEALKRKQLKQMKNKKKLKHTSSSNASTTSSSSHIDHRVSGLTPGLAPVDMEDSDSEEEAYNNDEDELPIQFD</sequence>
<name>A0A1B7TB59_9ASCO</name>
<accession>A0A1B7TB59</accession>
<dbReference type="Proteomes" id="UP000092321">
    <property type="component" value="Unassembled WGS sequence"/>
</dbReference>
<dbReference type="OrthoDB" id="4069371at2759"/>
<evidence type="ECO:0000256" key="1">
    <source>
        <dbReference type="ARBA" id="ARBA00002711"/>
    </source>
</evidence>
<dbReference type="Pfam" id="PF17075">
    <property type="entry name" value="RRT14"/>
    <property type="match status" value="1"/>
</dbReference>
<comment type="similarity">
    <text evidence="3 7">Belongs to the RRT14 family.</text>
</comment>
<feature type="compositionally biased region" description="Basic residues" evidence="8">
    <location>
        <begin position="186"/>
        <end position="196"/>
    </location>
</feature>
<comment type="function">
    <text evidence="1 7">Involved in ribosome biogenesis, probably through modulation of rDNA transcription.</text>
</comment>
<evidence type="ECO:0000256" key="6">
    <source>
        <dbReference type="ARBA" id="ARBA00023242"/>
    </source>
</evidence>
<evidence type="ECO:0000256" key="2">
    <source>
        <dbReference type="ARBA" id="ARBA00004604"/>
    </source>
</evidence>
<protein>
    <recommendedName>
        <fullName evidence="7">Regulator of rDNA transcription 14</fullName>
    </recommendedName>
</protein>
<keyword evidence="10" id="KW-1185">Reference proteome</keyword>
<keyword evidence="4 7" id="KW-0805">Transcription regulation</keyword>
<evidence type="ECO:0000313" key="9">
    <source>
        <dbReference type="EMBL" id="OBA25953.1"/>
    </source>
</evidence>
<comment type="caution">
    <text evidence="9">The sequence shown here is derived from an EMBL/GenBank/DDBJ whole genome shotgun (WGS) entry which is preliminary data.</text>
</comment>
<dbReference type="InterPro" id="IPR031404">
    <property type="entry name" value="Rrt14"/>
</dbReference>
<keyword evidence="6 7" id="KW-0539">Nucleus</keyword>
<feature type="region of interest" description="Disordered" evidence="8">
    <location>
        <begin position="186"/>
        <end position="249"/>
    </location>
</feature>
<dbReference type="EMBL" id="LXPE01000031">
    <property type="protein sequence ID" value="OBA25953.1"/>
    <property type="molecule type" value="Genomic_DNA"/>
</dbReference>
<proteinExistence type="inferred from homology"/>
<evidence type="ECO:0000256" key="4">
    <source>
        <dbReference type="ARBA" id="ARBA00023015"/>
    </source>
</evidence>
<dbReference type="GO" id="GO:0005730">
    <property type="term" value="C:nucleolus"/>
    <property type="evidence" value="ECO:0007669"/>
    <property type="project" value="UniProtKB-SubCell"/>
</dbReference>
<feature type="compositionally biased region" description="Acidic residues" evidence="8">
    <location>
        <begin position="226"/>
        <end position="249"/>
    </location>
</feature>
<evidence type="ECO:0000256" key="8">
    <source>
        <dbReference type="SAM" id="MobiDB-lite"/>
    </source>
</evidence>
<evidence type="ECO:0000256" key="3">
    <source>
        <dbReference type="ARBA" id="ARBA00007142"/>
    </source>
</evidence>
<evidence type="ECO:0000256" key="7">
    <source>
        <dbReference type="RuleBase" id="RU362137"/>
    </source>
</evidence>
<comment type="subcellular location">
    <subcellularLocation>
        <location evidence="2 7">Nucleus</location>
        <location evidence="2 7">Nucleolus</location>
    </subcellularLocation>
</comment>
<keyword evidence="5 7" id="KW-0804">Transcription</keyword>